<dbReference type="Pfam" id="PF01638">
    <property type="entry name" value="HxlR"/>
    <property type="match status" value="1"/>
</dbReference>
<dbReference type="CDD" id="cd00090">
    <property type="entry name" value="HTH_ARSR"/>
    <property type="match status" value="1"/>
</dbReference>
<dbReference type="InterPro" id="IPR036390">
    <property type="entry name" value="WH_DNA-bd_sf"/>
</dbReference>
<gene>
    <name evidence="5" type="ORF">C6Y28_00925</name>
</gene>
<name>A0A2S0M4E6_MEGEL</name>
<evidence type="ECO:0000256" key="3">
    <source>
        <dbReference type="ARBA" id="ARBA00023163"/>
    </source>
</evidence>
<evidence type="ECO:0000313" key="5">
    <source>
        <dbReference type="EMBL" id="AVO26308.1"/>
    </source>
</evidence>
<feature type="domain" description="HTH hxlR-type" evidence="4">
    <location>
        <begin position="11"/>
        <end position="109"/>
    </location>
</feature>
<dbReference type="OrthoDB" id="9791143at2"/>
<keyword evidence="1" id="KW-0805">Transcription regulation</keyword>
<dbReference type="AlphaFoldDB" id="A0A2S0M4E6"/>
<dbReference type="Proteomes" id="UP000238358">
    <property type="component" value="Chromosome"/>
</dbReference>
<organism evidence="5 6">
    <name type="scientific">Megasphaera elsdenii</name>
    <dbReference type="NCBI Taxonomy" id="907"/>
    <lineage>
        <taxon>Bacteria</taxon>
        <taxon>Bacillati</taxon>
        <taxon>Bacillota</taxon>
        <taxon>Negativicutes</taxon>
        <taxon>Veillonellales</taxon>
        <taxon>Veillonellaceae</taxon>
        <taxon>Megasphaera</taxon>
    </lineage>
</organism>
<proteinExistence type="predicted"/>
<dbReference type="PROSITE" id="PS51118">
    <property type="entry name" value="HTH_HXLR"/>
    <property type="match status" value="1"/>
</dbReference>
<dbReference type="SUPFAM" id="SSF46785">
    <property type="entry name" value="Winged helix' DNA-binding domain"/>
    <property type="match status" value="1"/>
</dbReference>
<evidence type="ECO:0000259" key="4">
    <source>
        <dbReference type="PROSITE" id="PS51118"/>
    </source>
</evidence>
<evidence type="ECO:0000313" key="6">
    <source>
        <dbReference type="Proteomes" id="UP000238358"/>
    </source>
</evidence>
<dbReference type="InterPro" id="IPR002577">
    <property type="entry name" value="HTH_HxlR"/>
</dbReference>
<evidence type="ECO:0000256" key="2">
    <source>
        <dbReference type="ARBA" id="ARBA00023125"/>
    </source>
</evidence>
<dbReference type="InterPro" id="IPR036388">
    <property type="entry name" value="WH-like_DNA-bd_sf"/>
</dbReference>
<reference evidence="5 6" key="1">
    <citation type="journal article" date="2018" name="Genome Announc.">
        <title>Complete genomes of two Megasphaera elsdenii strains, NCIMB 702410 and ATCC 25940.</title>
        <authorList>
            <person name="Hatmaker E.A."/>
            <person name="O'Dell K."/>
            <person name="Riley L.A."/>
            <person name="Klingeman D.M."/>
            <person name="Guss A.M."/>
        </authorList>
    </citation>
    <scope>NUCLEOTIDE SEQUENCE [LARGE SCALE GENOMIC DNA]</scope>
    <source>
        <strain evidence="5 6">NCIMB702410</strain>
    </source>
</reference>
<keyword evidence="3" id="KW-0804">Transcription</keyword>
<dbReference type="Gene3D" id="1.10.10.10">
    <property type="entry name" value="Winged helix-like DNA-binding domain superfamily/Winged helix DNA-binding domain"/>
    <property type="match status" value="1"/>
</dbReference>
<dbReference type="GO" id="GO:0003677">
    <property type="term" value="F:DNA binding"/>
    <property type="evidence" value="ECO:0007669"/>
    <property type="project" value="UniProtKB-KW"/>
</dbReference>
<dbReference type="EMBL" id="CP027569">
    <property type="protein sequence ID" value="AVO26308.1"/>
    <property type="molecule type" value="Genomic_DNA"/>
</dbReference>
<keyword evidence="2" id="KW-0238">DNA-binding</keyword>
<dbReference type="PANTHER" id="PTHR33204:SF29">
    <property type="entry name" value="TRANSCRIPTIONAL REGULATOR"/>
    <property type="match status" value="1"/>
</dbReference>
<sequence length="109" mass="12320">MYTFDGKAYDCPFDCFIDIIKGKWRTSILLALADGPVFFAKLQRCLPGISAKVLTENLHVFERNGLVRRNVHATVPPTVEYSLTDRGEKLIHVMQGINGWVDGFFGKPF</sequence>
<dbReference type="PANTHER" id="PTHR33204">
    <property type="entry name" value="TRANSCRIPTIONAL REGULATOR, MARR FAMILY"/>
    <property type="match status" value="1"/>
</dbReference>
<evidence type="ECO:0000256" key="1">
    <source>
        <dbReference type="ARBA" id="ARBA00023015"/>
    </source>
</evidence>
<accession>A0A2S0M4E6</accession>
<protein>
    <submittedName>
        <fullName evidence="5">Transcriptional regulator</fullName>
    </submittedName>
</protein>
<dbReference type="InterPro" id="IPR011991">
    <property type="entry name" value="ArsR-like_HTH"/>
</dbReference>
<dbReference type="RefSeq" id="WP_027895315.1">
    <property type="nucleotide sequence ID" value="NZ_AP031433.1"/>
</dbReference>